<evidence type="ECO:0000259" key="8">
    <source>
        <dbReference type="PROSITE" id="PS50928"/>
    </source>
</evidence>
<reference evidence="9 10" key="1">
    <citation type="submission" date="2016-11" db="EMBL/GenBank/DDBJ databases">
        <authorList>
            <person name="Jaros S."/>
            <person name="Januszkiewicz K."/>
            <person name="Wedrychowicz H."/>
        </authorList>
    </citation>
    <scope>NUCLEOTIDE SEQUENCE [LARGE SCALE GENOMIC DNA]</scope>
    <source>
        <strain evidence="9 10">DSM 15929</strain>
    </source>
</reference>
<feature type="transmembrane region" description="Helical" evidence="7">
    <location>
        <begin position="52"/>
        <end position="72"/>
    </location>
</feature>
<dbReference type="InterPro" id="IPR035906">
    <property type="entry name" value="MetI-like_sf"/>
</dbReference>
<evidence type="ECO:0000256" key="6">
    <source>
        <dbReference type="ARBA" id="ARBA00023136"/>
    </source>
</evidence>
<feature type="domain" description="ABC transmembrane type-1" evidence="8">
    <location>
        <begin position="80"/>
        <end position="262"/>
    </location>
</feature>
<accession>A0A1M6M895</accession>
<dbReference type="Pfam" id="PF00528">
    <property type="entry name" value="BPD_transp_1"/>
    <property type="match status" value="1"/>
</dbReference>
<keyword evidence="4 7" id="KW-0812">Transmembrane</keyword>
<dbReference type="InterPro" id="IPR000515">
    <property type="entry name" value="MetI-like"/>
</dbReference>
<evidence type="ECO:0000256" key="5">
    <source>
        <dbReference type="ARBA" id="ARBA00022989"/>
    </source>
</evidence>
<evidence type="ECO:0000256" key="1">
    <source>
        <dbReference type="ARBA" id="ARBA00004141"/>
    </source>
</evidence>
<protein>
    <submittedName>
        <fullName evidence="9">Phosphonate transport system permease protein</fullName>
    </submittedName>
</protein>
<evidence type="ECO:0000256" key="4">
    <source>
        <dbReference type="ARBA" id="ARBA00022692"/>
    </source>
</evidence>
<organism evidence="9 10">
    <name type="scientific">Anaerocolumna jejuensis DSM 15929</name>
    <dbReference type="NCBI Taxonomy" id="1121322"/>
    <lineage>
        <taxon>Bacteria</taxon>
        <taxon>Bacillati</taxon>
        <taxon>Bacillota</taxon>
        <taxon>Clostridia</taxon>
        <taxon>Lachnospirales</taxon>
        <taxon>Lachnospiraceae</taxon>
        <taxon>Anaerocolumna</taxon>
    </lineage>
</organism>
<dbReference type="PANTHER" id="PTHR30043">
    <property type="entry name" value="PHOSPHONATES TRANSPORT SYSTEM PERMEASE PROTEIN"/>
    <property type="match status" value="1"/>
</dbReference>
<keyword evidence="6 7" id="KW-0472">Membrane</keyword>
<feature type="transmembrane region" description="Helical" evidence="7">
    <location>
        <begin position="217"/>
        <end position="235"/>
    </location>
</feature>
<dbReference type="Proteomes" id="UP000184386">
    <property type="component" value="Unassembled WGS sequence"/>
</dbReference>
<dbReference type="OrthoDB" id="8557224at2"/>
<keyword evidence="5 7" id="KW-1133">Transmembrane helix</keyword>
<dbReference type="STRING" id="1121322.SAMN02745136_00892"/>
<dbReference type="GO" id="GO:0005886">
    <property type="term" value="C:plasma membrane"/>
    <property type="evidence" value="ECO:0007669"/>
    <property type="project" value="UniProtKB-SubCell"/>
</dbReference>
<dbReference type="GO" id="GO:0015416">
    <property type="term" value="F:ABC-type phosphonate transporter activity"/>
    <property type="evidence" value="ECO:0007669"/>
    <property type="project" value="InterPro"/>
</dbReference>
<dbReference type="GO" id="GO:0030313">
    <property type="term" value="C:cell envelope"/>
    <property type="evidence" value="ECO:0007669"/>
    <property type="project" value="UniProtKB-SubCell"/>
</dbReference>
<dbReference type="InterPro" id="IPR005769">
    <property type="entry name" value="PhnE/PtxC"/>
</dbReference>
<keyword evidence="10" id="KW-1185">Reference proteome</keyword>
<dbReference type="PROSITE" id="PS50928">
    <property type="entry name" value="ABC_TM1"/>
    <property type="match status" value="1"/>
</dbReference>
<feature type="transmembrane region" description="Helical" evidence="7">
    <location>
        <begin position="20"/>
        <end position="40"/>
    </location>
</feature>
<dbReference type="SUPFAM" id="SSF161098">
    <property type="entry name" value="MetI-like"/>
    <property type="match status" value="1"/>
</dbReference>
<comment type="subcellular location">
    <subcellularLocation>
        <location evidence="2">Cell envelope</location>
    </subcellularLocation>
    <subcellularLocation>
        <location evidence="7">Cell membrane</location>
        <topology evidence="7">Multi-pass membrane protein</topology>
    </subcellularLocation>
    <subcellularLocation>
        <location evidence="1">Membrane</location>
        <topology evidence="1">Multi-pass membrane protein</topology>
    </subcellularLocation>
</comment>
<evidence type="ECO:0000313" key="10">
    <source>
        <dbReference type="Proteomes" id="UP000184386"/>
    </source>
</evidence>
<dbReference type="AlphaFoldDB" id="A0A1M6M895"/>
<dbReference type="EMBL" id="FRAC01000007">
    <property type="protein sequence ID" value="SHJ79676.1"/>
    <property type="molecule type" value="Genomic_DNA"/>
</dbReference>
<evidence type="ECO:0000256" key="2">
    <source>
        <dbReference type="ARBA" id="ARBA00004196"/>
    </source>
</evidence>
<name>A0A1M6M895_9FIRM</name>
<evidence type="ECO:0000256" key="3">
    <source>
        <dbReference type="ARBA" id="ARBA00022448"/>
    </source>
</evidence>
<keyword evidence="3 7" id="KW-0813">Transport</keyword>
<feature type="transmembrane region" description="Helical" evidence="7">
    <location>
        <begin position="116"/>
        <end position="138"/>
    </location>
</feature>
<dbReference type="PANTHER" id="PTHR30043:SF8">
    <property type="entry name" value="ABC TRANSPORTER, PERMEASE PROTEIN CC0363, PUTATIVE-RELATED"/>
    <property type="match status" value="1"/>
</dbReference>
<feature type="transmembrane region" description="Helical" evidence="7">
    <location>
        <begin position="241"/>
        <end position="261"/>
    </location>
</feature>
<proteinExistence type="inferred from homology"/>
<gene>
    <name evidence="9" type="ORF">SAMN02745136_00892</name>
</gene>
<feature type="transmembrane region" description="Helical" evidence="7">
    <location>
        <begin position="78"/>
        <end position="104"/>
    </location>
</feature>
<evidence type="ECO:0000313" key="9">
    <source>
        <dbReference type="EMBL" id="SHJ79676.1"/>
    </source>
</evidence>
<comment type="similarity">
    <text evidence="7">Belongs to the binding-protein-dependent transport system permease family.</text>
</comment>
<dbReference type="Gene3D" id="1.10.3720.10">
    <property type="entry name" value="MetI-like"/>
    <property type="match status" value="1"/>
</dbReference>
<dbReference type="CDD" id="cd06261">
    <property type="entry name" value="TM_PBP2"/>
    <property type="match status" value="1"/>
</dbReference>
<evidence type="ECO:0000256" key="7">
    <source>
        <dbReference type="RuleBase" id="RU363032"/>
    </source>
</evidence>
<dbReference type="NCBIfam" id="TIGR01097">
    <property type="entry name" value="PhnE"/>
    <property type="match status" value="1"/>
</dbReference>
<sequence>MDENMDLIEKQYKNRPRLWLYQMITLILILALIAWSGSAVEFNAGRSKGLQVAKNIILGILHPDTAFLFNLTTKGVPYLLFETVCIAFLGTIVGAVLAIPFSFLAASNIVPKPVALLGRLFIMAVRTIPPFVYGLMFIRVTGPGPFTGLLTMSLCSIGMLTKMNIETIEDLDVRILESLDAAGCNTFEKIRYGIMPQLIPNFLSTAIYRFDMNLRDAAVLGFVGAGGIGAPLMFAMSSYRWNQVGAILAGLIVLILLMEVFSTRVRVKLIRG</sequence>